<dbReference type="AlphaFoldDB" id="A0A8T0DFK4"/>
<dbReference type="Gene3D" id="2.10.110.10">
    <property type="entry name" value="Cysteine Rich Protein"/>
    <property type="match status" value="1"/>
</dbReference>
<dbReference type="Proteomes" id="UP000699462">
    <property type="component" value="Unassembled WGS sequence"/>
</dbReference>
<keyword evidence="1 4" id="KW-0479">Metal-binding</keyword>
<evidence type="ECO:0000256" key="1">
    <source>
        <dbReference type="ARBA" id="ARBA00022723"/>
    </source>
</evidence>
<keyword evidence="7" id="KW-1185">Reference proteome</keyword>
<comment type="caution">
    <text evidence="6">The sequence shown here is derived from an EMBL/GenBank/DDBJ whole genome shotgun (WGS) entry which is preliminary data.</text>
</comment>
<dbReference type="PROSITE" id="PS50023">
    <property type="entry name" value="LIM_DOMAIN_2"/>
    <property type="match status" value="1"/>
</dbReference>
<dbReference type="SMART" id="SM00132">
    <property type="entry name" value="LIM"/>
    <property type="match status" value="1"/>
</dbReference>
<dbReference type="EMBL" id="JTDF01006568">
    <property type="protein sequence ID" value="KAF8565537.1"/>
    <property type="molecule type" value="Genomic_DNA"/>
</dbReference>
<dbReference type="OrthoDB" id="1679758at2759"/>
<dbReference type="InterPro" id="IPR001781">
    <property type="entry name" value="Znf_LIM"/>
</dbReference>
<evidence type="ECO:0000259" key="5">
    <source>
        <dbReference type="PROSITE" id="PS50023"/>
    </source>
</evidence>
<gene>
    <name evidence="6" type="ORF">P879_03810</name>
</gene>
<dbReference type="Pfam" id="PF00412">
    <property type="entry name" value="LIM"/>
    <property type="match status" value="1"/>
</dbReference>
<name>A0A8T0DFK4_9TREM</name>
<organism evidence="6 7">
    <name type="scientific">Paragonimus westermani</name>
    <dbReference type="NCBI Taxonomy" id="34504"/>
    <lineage>
        <taxon>Eukaryota</taxon>
        <taxon>Metazoa</taxon>
        <taxon>Spiralia</taxon>
        <taxon>Lophotrochozoa</taxon>
        <taxon>Platyhelminthes</taxon>
        <taxon>Trematoda</taxon>
        <taxon>Digenea</taxon>
        <taxon>Plagiorchiida</taxon>
        <taxon>Troglotremata</taxon>
        <taxon>Troglotrematidae</taxon>
        <taxon>Paragonimus</taxon>
    </lineage>
</organism>
<protein>
    <recommendedName>
        <fullName evidence="5">LIM zinc-binding domain-containing protein</fullName>
    </recommendedName>
</protein>
<evidence type="ECO:0000256" key="3">
    <source>
        <dbReference type="ARBA" id="ARBA00023038"/>
    </source>
</evidence>
<reference evidence="6 7" key="1">
    <citation type="submission" date="2019-07" db="EMBL/GenBank/DDBJ databases">
        <title>Annotation for the trematode Paragonimus westermani.</title>
        <authorList>
            <person name="Choi Y.-J."/>
        </authorList>
    </citation>
    <scope>NUCLEOTIDE SEQUENCE [LARGE SCALE GENOMIC DNA]</scope>
    <source>
        <strain evidence="6">180907_Pwestermani</strain>
    </source>
</reference>
<accession>A0A8T0DFK4</accession>
<evidence type="ECO:0000313" key="6">
    <source>
        <dbReference type="EMBL" id="KAF8565537.1"/>
    </source>
</evidence>
<evidence type="ECO:0000313" key="7">
    <source>
        <dbReference type="Proteomes" id="UP000699462"/>
    </source>
</evidence>
<feature type="domain" description="LIM zinc-binding" evidence="5">
    <location>
        <begin position="36"/>
        <end position="86"/>
    </location>
</feature>
<proteinExistence type="predicted"/>
<keyword evidence="3 4" id="KW-0440">LIM domain</keyword>
<dbReference type="SUPFAM" id="SSF57716">
    <property type="entry name" value="Glucocorticoid receptor-like (DNA-binding domain)"/>
    <property type="match status" value="1"/>
</dbReference>
<sequence>MSVKIFELKAMAASVLSAYENADLIKEIHLLQEDGAQCSTCNKPTDTAERVEVQGQFYHPTCFKCAECSRVLKLVSCVFNQQCFDT</sequence>
<evidence type="ECO:0000256" key="2">
    <source>
        <dbReference type="ARBA" id="ARBA00022833"/>
    </source>
</evidence>
<keyword evidence="2 4" id="KW-0862">Zinc</keyword>
<dbReference type="PROSITE" id="PS00478">
    <property type="entry name" value="LIM_DOMAIN_1"/>
    <property type="match status" value="1"/>
</dbReference>
<dbReference type="GO" id="GO:0046872">
    <property type="term" value="F:metal ion binding"/>
    <property type="evidence" value="ECO:0007669"/>
    <property type="project" value="UniProtKB-KW"/>
</dbReference>
<evidence type="ECO:0000256" key="4">
    <source>
        <dbReference type="PROSITE-ProRule" id="PRU00125"/>
    </source>
</evidence>